<dbReference type="Proteomes" id="UP001189429">
    <property type="component" value="Unassembled WGS sequence"/>
</dbReference>
<evidence type="ECO:0000313" key="2">
    <source>
        <dbReference type="EMBL" id="CAK0893920.1"/>
    </source>
</evidence>
<protein>
    <submittedName>
        <fullName evidence="2">Uncharacterized protein</fullName>
    </submittedName>
</protein>
<comment type="caution">
    <text evidence="2">The sequence shown here is derived from an EMBL/GenBank/DDBJ whole genome shotgun (WGS) entry which is preliminary data.</text>
</comment>
<feature type="region of interest" description="Disordered" evidence="1">
    <location>
        <begin position="79"/>
        <end position="101"/>
    </location>
</feature>
<evidence type="ECO:0000256" key="1">
    <source>
        <dbReference type="SAM" id="MobiDB-lite"/>
    </source>
</evidence>
<organism evidence="2 3">
    <name type="scientific">Prorocentrum cordatum</name>
    <dbReference type="NCBI Taxonomy" id="2364126"/>
    <lineage>
        <taxon>Eukaryota</taxon>
        <taxon>Sar</taxon>
        <taxon>Alveolata</taxon>
        <taxon>Dinophyceae</taxon>
        <taxon>Prorocentrales</taxon>
        <taxon>Prorocentraceae</taxon>
        <taxon>Prorocentrum</taxon>
    </lineage>
</organism>
<feature type="compositionally biased region" description="Basic and acidic residues" evidence="1">
    <location>
        <begin position="79"/>
        <end position="90"/>
    </location>
</feature>
<keyword evidence="3" id="KW-1185">Reference proteome</keyword>
<accession>A0ABN9X3M1</accession>
<proteinExistence type="predicted"/>
<feature type="region of interest" description="Disordered" evidence="1">
    <location>
        <begin position="163"/>
        <end position="199"/>
    </location>
</feature>
<gene>
    <name evidence="2" type="ORF">PCOR1329_LOCUS73127</name>
</gene>
<dbReference type="EMBL" id="CAUYUJ010019827">
    <property type="protein sequence ID" value="CAK0893920.1"/>
    <property type="molecule type" value="Genomic_DNA"/>
</dbReference>
<name>A0ABN9X3M1_9DINO</name>
<sequence length="199" mass="21720">MKSGNGGRWDWPSRRKDGEQGVLIILPSAQIVAFMGHPFTCHNLCSHRTDAGPWGARDLGPKERETVTTEIVPSGIGRVEEGYGQDEGRRRPMPRPDTSTQAGFGEHTAGQAHFKHLRWLQEVCSRDVNTYWQKLCVPGGGYRFNHATGELQVCRVNPGESLPVDPAEQKAPPLESPLLSGAAPMPMLTAGPASPCFPQ</sequence>
<feature type="non-terminal residue" evidence="2">
    <location>
        <position position="199"/>
    </location>
</feature>
<reference evidence="2" key="1">
    <citation type="submission" date="2023-10" db="EMBL/GenBank/DDBJ databases">
        <authorList>
            <person name="Chen Y."/>
            <person name="Shah S."/>
            <person name="Dougan E. K."/>
            <person name="Thang M."/>
            <person name="Chan C."/>
        </authorList>
    </citation>
    <scope>NUCLEOTIDE SEQUENCE [LARGE SCALE GENOMIC DNA]</scope>
</reference>
<evidence type="ECO:0000313" key="3">
    <source>
        <dbReference type="Proteomes" id="UP001189429"/>
    </source>
</evidence>